<reference evidence="3 4" key="1">
    <citation type="journal article" date="2020" name="IScience">
        <title>Genome Sequencing of the Endangered Kingdonia uniflora (Circaeasteraceae, Ranunculales) Reveals Potential Mechanisms of Evolutionary Specialization.</title>
        <authorList>
            <person name="Sun Y."/>
            <person name="Deng T."/>
            <person name="Zhang A."/>
            <person name="Moore M.J."/>
            <person name="Landis J.B."/>
            <person name="Lin N."/>
            <person name="Zhang H."/>
            <person name="Zhang X."/>
            <person name="Huang J."/>
            <person name="Zhang X."/>
            <person name="Sun H."/>
            <person name="Wang H."/>
        </authorList>
    </citation>
    <scope>NUCLEOTIDE SEQUENCE [LARGE SCALE GENOMIC DNA]</scope>
    <source>
        <strain evidence="3">TB1705</strain>
        <tissue evidence="3">Leaf</tissue>
    </source>
</reference>
<evidence type="ECO:0000256" key="2">
    <source>
        <dbReference type="SAM" id="Phobius"/>
    </source>
</evidence>
<feature type="transmembrane region" description="Helical" evidence="2">
    <location>
        <begin position="41"/>
        <end position="62"/>
    </location>
</feature>
<sequence>MEGGDRNEWVSISSTGARWVLNLEKRTCQCIEWQLTGMPFIFYHITLLLDMWLHIAVLYIQYLMKHTGALWRSTNSGRASNAGRGRGRSASTPIAGGVQTTPITRERGSSGRASNTGRGRGRCTSTPIAGGVQTTPIAGGRGSSGRASNAGRRRGRSVSIPIVGQVQTRSRRAFNAGGVQTRSGKSSNAGRGWESSEGAASSSNAGRGKGRAMQTNHQRFVDEWLSNSVPVEALQSQERPPLVIPPMPPRTDAPVKPYKKAFKPPRDLLKQCLCYSL</sequence>
<keyword evidence="2" id="KW-1133">Transmembrane helix</keyword>
<feature type="compositionally biased region" description="Polar residues" evidence="1">
    <location>
        <begin position="111"/>
        <end position="136"/>
    </location>
</feature>
<feature type="compositionally biased region" description="Low complexity" evidence="1">
    <location>
        <begin position="75"/>
        <end position="91"/>
    </location>
</feature>
<keyword evidence="2" id="KW-0472">Membrane</keyword>
<evidence type="ECO:0000256" key="1">
    <source>
        <dbReference type="SAM" id="MobiDB-lite"/>
    </source>
</evidence>
<evidence type="ECO:0000313" key="4">
    <source>
        <dbReference type="Proteomes" id="UP000541444"/>
    </source>
</evidence>
<accession>A0A7J7N2V7</accession>
<name>A0A7J7N2V7_9MAGN</name>
<feature type="compositionally biased region" description="Pro residues" evidence="1">
    <location>
        <begin position="242"/>
        <end position="251"/>
    </location>
</feature>
<evidence type="ECO:0000313" key="3">
    <source>
        <dbReference type="EMBL" id="KAF6161446.1"/>
    </source>
</evidence>
<organism evidence="3 4">
    <name type="scientific">Kingdonia uniflora</name>
    <dbReference type="NCBI Taxonomy" id="39325"/>
    <lineage>
        <taxon>Eukaryota</taxon>
        <taxon>Viridiplantae</taxon>
        <taxon>Streptophyta</taxon>
        <taxon>Embryophyta</taxon>
        <taxon>Tracheophyta</taxon>
        <taxon>Spermatophyta</taxon>
        <taxon>Magnoliopsida</taxon>
        <taxon>Ranunculales</taxon>
        <taxon>Circaeasteraceae</taxon>
        <taxon>Kingdonia</taxon>
    </lineage>
</organism>
<keyword evidence="2" id="KW-0812">Transmembrane</keyword>
<feature type="compositionally biased region" description="Low complexity" evidence="1">
    <location>
        <begin position="189"/>
        <end position="206"/>
    </location>
</feature>
<feature type="region of interest" description="Disordered" evidence="1">
    <location>
        <begin position="240"/>
        <end position="260"/>
    </location>
</feature>
<dbReference type="Proteomes" id="UP000541444">
    <property type="component" value="Unassembled WGS sequence"/>
</dbReference>
<dbReference type="OrthoDB" id="1939383at2759"/>
<gene>
    <name evidence="3" type="ORF">GIB67_009325</name>
</gene>
<feature type="region of interest" description="Disordered" evidence="1">
    <location>
        <begin position="75"/>
        <end position="213"/>
    </location>
</feature>
<protein>
    <submittedName>
        <fullName evidence="3">Uncharacterized protein</fullName>
    </submittedName>
</protein>
<dbReference type="EMBL" id="JACGCM010001129">
    <property type="protein sequence ID" value="KAF6161446.1"/>
    <property type="molecule type" value="Genomic_DNA"/>
</dbReference>
<feature type="compositionally biased region" description="Polar residues" evidence="1">
    <location>
        <begin position="178"/>
        <end position="188"/>
    </location>
</feature>
<dbReference type="AlphaFoldDB" id="A0A7J7N2V7"/>
<proteinExistence type="predicted"/>
<comment type="caution">
    <text evidence="3">The sequence shown here is derived from an EMBL/GenBank/DDBJ whole genome shotgun (WGS) entry which is preliminary data.</text>
</comment>
<keyword evidence="4" id="KW-1185">Reference proteome</keyword>